<evidence type="ECO:0000313" key="2">
    <source>
        <dbReference type="EMBL" id="CAL1596952.1"/>
    </source>
</evidence>
<gene>
    <name evidence="2" type="ORF">KC01_LOCUS25544</name>
</gene>
<evidence type="ECO:0000256" key="1">
    <source>
        <dbReference type="SAM" id="MobiDB-lite"/>
    </source>
</evidence>
<sequence>MCSEEEMVSPYWCRSGPGAVLWPDSHLPHTRRAGVGQRQQQPQLDAPQPLLLLRLIVTQCQAVVPTVTTGSQCVDLMHLLSFRPPPRRNPVSPIRAPPLIVDQGRRRGDGGGKRVKGPRQRPRHKSTPLSITPKRNEGDKLSCDTISTGRKFGLRNLLHTWIWMLRS</sequence>
<organism evidence="2 3">
    <name type="scientific">Knipowitschia caucasica</name>
    <name type="common">Caucasian dwarf goby</name>
    <name type="synonym">Pomatoschistus caucasicus</name>
    <dbReference type="NCBI Taxonomy" id="637954"/>
    <lineage>
        <taxon>Eukaryota</taxon>
        <taxon>Metazoa</taxon>
        <taxon>Chordata</taxon>
        <taxon>Craniata</taxon>
        <taxon>Vertebrata</taxon>
        <taxon>Euteleostomi</taxon>
        <taxon>Actinopterygii</taxon>
        <taxon>Neopterygii</taxon>
        <taxon>Teleostei</taxon>
        <taxon>Neoteleostei</taxon>
        <taxon>Acanthomorphata</taxon>
        <taxon>Gobiaria</taxon>
        <taxon>Gobiiformes</taxon>
        <taxon>Gobioidei</taxon>
        <taxon>Gobiidae</taxon>
        <taxon>Gobiinae</taxon>
        <taxon>Knipowitschia</taxon>
    </lineage>
</organism>
<keyword evidence="3" id="KW-1185">Reference proteome</keyword>
<proteinExistence type="predicted"/>
<dbReference type="Proteomes" id="UP001497482">
    <property type="component" value="Chromosome 21"/>
</dbReference>
<accession>A0AAV2LC77</accession>
<reference evidence="2 3" key="1">
    <citation type="submission" date="2024-04" db="EMBL/GenBank/DDBJ databases">
        <authorList>
            <person name="Waldvogel A.-M."/>
            <person name="Schoenle A."/>
        </authorList>
    </citation>
    <scope>NUCLEOTIDE SEQUENCE [LARGE SCALE GENOMIC DNA]</scope>
</reference>
<feature type="region of interest" description="Disordered" evidence="1">
    <location>
        <begin position="88"/>
        <end position="141"/>
    </location>
</feature>
<protein>
    <submittedName>
        <fullName evidence="2">Uncharacterized protein</fullName>
    </submittedName>
</protein>
<evidence type="ECO:0000313" key="3">
    <source>
        <dbReference type="Proteomes" id="UP001497482"/>
    </source>
</evidence>
<dbReference type="AlphaFoldDB" id="A0AAV2LC77"/>
<feature type="compositionally biased region" description="Basic and acidic residues" evidence="1">
    <location>
        <begin position="103"/>
        <end position="112"/>
    </location>
</feature>
<dbReference type="EMBL" id="OZ035843">
    <property type="protein sequence ID" value="CAL1596952.1"/>
    <property type="molecule type" value="Genomic_DNA"/>
</dbReference>
<feature type="compositionally biased region" description="Basic residues" evidence="1">
    <location>
        <begin position="113"/>
        <end position="126"/>
    </location>
</feature>
<name>A0AAV2LC77_KNICA</name>